<organism evidence="1 2">
    <name type="scientific">Eumeta variegata</name>
    <name type="common">Bagworm moth</name>
    <name type="synonym">Eumeta japonica</name>
    <dbReference type="NCBI Taxonomy" id="151549"/>
    <lineage>
        <taxon>Eukaryota</taxon>
        <taxon>Metazoa</taxon>
        <taxon>Ecdysozoa</taxon>
        <taxon>Arthropoda</taxon>
        <taxon>Hexapoda</taxon>
        <taxon>Insecta</taxon>
        <taxon>Pterygota</taxon>
        <taxon>Neoptera</taxon>
        <taxon>Endopterygota</taxon>
        <taxon>Lepidoptera</taxon>
        <taxon>Glossata</taxon>
        <taxon>Ditrysia</taxon>
        <taxon>Tineoidea</taxon>
        <taxon>Psychidae</taxon>
        <taxon>Oiketicinae</taxon>
        <taxon>Eumeta</taxon>
    </lineage>
</organism>
<evidence type="ECO:0000313" key="1">
    <source>
        <dbReference type="EMBL" id="GBP42442.1"/>
    </source>
</evidence>
<reference evidence="1 2" key="1">
    <citation type="journal article" date="2019" name="Commun. Biol.">
        <title>The bagworm genome reveals a unique fibroin gene that provides high tensile strength.</title>
        <authorList>
            <person name="Kono N."/>
            <person name="Nakamura H."/>
            <person name="Ohtoshi R."/>
            <person name="Tomita M."/>
            <person name="Numata K."/>
            <person name="Arakawa K."/>
        </authorList>
    </citation>
    <scope>NUCLEOTIDE SEQUENCE [LARGE SCALE GENOMIC DNA]</scope>
</reference>
<proteinExistence type="predicted"/>
<name>A0A4C1VVM6_EUMVA</name>
<sequence length="96" mass="10906">MSYLVVEPWSARVGVTDIDSHPITALKKPTTKGVRKYFDVLTAMMTQCHVYFSCIRFRCYNYTVVQFDNILGLIDGTRTSPVTLICILIGAMRSEH</sequence>
<protein>
    <submittedName>
        <fullName evidence="1">Uncharacterized protein</fullName>
    </submittedName>
</protein>
<dbReference type="EMBL" id="BGZK01000418">
    <property type="protein sequence ID" value="GBP42442.1"/>
    <property type="molecule type" value="Genomic_DNA"/>
</dbReference>
<evidence type="ECO:0000313" key="2">
    <source>
        <dbReference type="Proteomes" id="UP000299102"/>
    </source>
</evidence>
<dbReference type="AlphaFoldDB" id="A0A4C1VVM6"/>
<accession>A0A4C1VVM6</accession>
<dbReference type="Proteomes" id="UP000299102">
    <property type="component" value="Unassembled WGS sequence"/>
</dbReference>
<comment type="caution">
    <text evidence="1">The sequence shown here is derived from an EMBL/GenBank/DDBJ whole genome shotgun (WGS) entry which is preliminary data.</text>
</comment>
<gene>
    <name evidence="1" type="ORF">EVAR_47736_1</name>
</gene>
<keyword evidence="2" id="KW-1185">Reference proteome</keyword>